<evidence type="ECO:0000313" key="6">
    <source>
        <dbReference type="Proteomes" id="UP000265140"/>
    </source>
</evidence>
<keyword evidence="1" id="KW-0245">EGF-like domain</keyword>
<organism evidence="5 6">
    <name type="scientific">Esox lucius</name>
    <name type="common">Northern pike</name>
    <dbReference type="NCBI Taxonomy" id="8010"/>
    <lineage>
        <taxon>Eukaryota</taxon>
        <taxon>Metazoa</taxon>
        <taxon>Chordata</taxon>
        <taxon>Craniata</taxon>
        <taxon>Vertebrata</taxon>
        <taxon>Euteleostomi</taxon>
        <taxon>Actinopterygii</taxon>
        <taxon>Neopterygii</taxon>
        <taxon>Teleostei</taxon>
        <taxon>Protacanthopterygii</taxon>
        <taxon>Esociformes</taxon>
        <taxon>Esocidae</taxon>
        <taxon>Esox</taxon>
    </lineage>
</organism>
<reference evidence="5 6" key="1">
    <citation type="submission" date="2020-02" db="EMBL/GenBank/DDBJ databases">
        <title>Esox lucius (northern pike) genome, fEsoLuc1, primary haplotype.</title>
        <authorList>
            <person name="Myers G."/>
            <person name="Karagic N."/>
            <person name="Meyer A."/>
            <person name="Pippel M."/>
            <person name="Reichard M."/>
            <person name="Winkler S."/>
            <person name="Tracey A."/>
            <person name="Sims Y."/>
            <person name="Howe K."/>
            <person name="Rhie A."/>
            <person name="Formenti G."/>
            <person name="Durbin R."/>
            <person name="Fedrigo O."/>
            <person name="Jarvis E.D."/>
        </authorList>
    </citation>
    <scope>NUCLEOTIDE SEQUENCE [LARGE SCALE GENOMIC DNA]</scope>
</reference>
<protein>
    <recommendedName>
        <fullName evidence="4">EGF-like domain-containing protein</fullName>
    </recommendedName>
</protein>
<feature type="domain" description="EGF-like" evidence="4">
    <location>
        <begin position="361"/>
        <end position="399"/>
    </location>
</feature>
<evidence type="ECO:0000259" key="4">
    <source>
        <dbReference type="PROSITE" id="PS50026"/>
    </source>
</evidence>
<proteinExistence type="predicted"/>
<reference evidence="5" key="2">
    <citation type="submission" date="2025-08" db="UniProtKB">
        <authorList>
            <consortium name="Ensembl"/>
        </authorList>
    </citation>
    <scope>IDENTIFICATION</scope>
</reference>
<dbReference type="InterPro" id="IPR039051">
    <property type="entry name" value="SE-CTX-like"/>
</dbReference>
<feature type="chain" id="PRO_5044328634" description="EGF-like domain-containing protein" evidence="3">
    <location>
        <begin position="26"/>
        <end position="486"/>
    </location>
</feature>
<dbReference type="AlphaFoldDB" id="A0AAY5K9W9"/>
<comment type="caution">
    <text evidence="1">Lacks conserved residue(s) required for the propagation of feature annotation.</text>
</comment>
<dbReference type="Proteomes" id="UP000265140">
    <property type="component" value="Chromosome 24"/>
</dbReference>
<dbReference type="SUPFAM" id="SSF57196">
    <property type="entry name" value="EGF/Laminin"/>
    <property type="match status" value="1"/>
</dbReference>
<sequence>TIFKYCHCFPKLLSKLLLYLSSCPTQPPTPPPQICCHGYQKVPHLSARKNKHNLKDTEKVSKTLTKVLKVMDSLSKVASCFGFVGSILGLILAFIPQSDPNMEFMKEQFSEINRKLDPIALQIDSLTKEIEWDTYASTYGRDENAIKNSWAELMKFLDQAPTADERRKSSLAEAFTIHYTNSATRNSVSNFYHYLTENEAASLNKNLLQLVIQKSKGDIKILSMYSDYFLSLMVKGLQLNVYYDIMMGYGGVSGAKEGVERLTTMLTAMKEAMIQCADETLNWALEDANKIATEQSSSHLELANAISTKLNQKFIWYEWTVIVHGTDDEEETLKHLEYIHTVKKVKMFDLTIFLKSNDVVEQDPCSEIKCHNDGKCKQLKDTTEELCICTRMFTGPTCEESVEHFIDFSAIEAQLSGIALNVNYKCTNQPCRALFLPRCDRCSIDRVCWDHKVCRKGKCISACKDNPCGINTVCTGANHVHVGVLG</sequence>
<keyword evidence="2" id="KW-0472">Membrane</keyword>
<feature type="transmembrane region" description="Helical" evidence="2">
    <location>
        <begin position="74"/>
        <end position="95"/>
    </location>
</feature>
<feature type="disulfide bond" evidence="1">
    <location>
        <begin position="370"/>
        <end position="387"/>
    </location>
</feature>
<evidence type="ECO:0000313" key="5">
    <source>
        <dbReference type="Ensembl" id="ENSELUP00000085551.1"/>
    </source>
</evidence>
<dbReference type="PROSITE" id="PS00022">
    <property type="entry name" value="EGF_1"/>
    <property type="match status" value="1"/>
</dbReference>
<name>A0AAY5K9W9_ESOLU</name>
<keyword evidence="1" id="KW-1015">Disulfide bond</keyword>
<feature type="signal peptide" evidence="3">
    <location>
        <begin position="1"/>
        <end position="25"/>
    </location>
</feature>
<reference evidence="5" key="3">
    <citation type="submission" date="2025-09" db="UniProtKB">
        <authorList>
            <consortium name="Ensembl"/>
        </authorList>
    </citation>
    <scope>IDENTIFICATION</scope>
</reference>
<dbReference type="Ensembl" id="ENSELUT00000111471.1">
    <property type="protein sequence ID" value="ENSELUP00000085551.1"/>
    <property type="gene ID" value="ENSELUG00000042803.1"/>
</dbReference>
<keyword evidence="3" id="KW-0732">Signal</keyword>
<evidence type="ECO:0000256" key="1">
    <source>
        <dbReference type="PROSITE-ProRule" id="PRU00076"/>
    </source>
</evidence>
<dbReference type="PROSITE" id="PS50026">
    <property type="entry name" value="EGF_3"/>
    <property type="match status" value="1"/>
</dbReference>
<feature type="disulfide bond" evidence="1">
    <location>
        <begin position="389"/>
        <end position="398"/>
    </location>
</feature>
<keyword evidence="6" id="KW-1185">Reference proteome</keyword>
<dbReference type="GeneTree" id="ENSGT00980000199162"/>
<dbReference type="InterPro" id="IPR000742">
    <property type="entry name" value="EGF"/>
</dbReference>
<dbReference type="PANTHER" id="PTHR40472:SF6">
    <property type="entry name" value="RICIN B-TYPE LECTIN DOMAIN-CONTAINING PROTEIN"/>
    <property type="match status" value="1"/>
</dbReference>
<dbReference type="Gene3D" id="2.10.25.10">
    <property type="entry name" value="Laminin"/>
    <property type="match status" value="1"/>
</dbReference>
<accession>A0AAY5K9W9</accession>
<keyword evidence="2" id="KW-1133">Transmembrane helix</keyword>
<evidence type="ECO:0000256" key="3">
    <source>
        <dbReference type="SAM" id="SignalP"/>
    </source>
</evidence>
<keyword evidence="2" id="KW-0812">Transmembrane</keyword>
<evidence type="ECO:0000256" key="2">
    <source>
        <dbReference type="SAM" id="Phobius"/>
    </source>
</evidence>
<dbReference type="PANTHER" id="PTHR40472">
    <property type="entry name" value="RICIN B-TYPE LECTIN DOMAIN-CONTAINING PROTEIN"/>
    <property type="match status" value="1"/>
</dbReference>